<dbReference type="InterPro" id="IPR035712">
    <property type="entry name" value="TRADD"/>
</dbReference>
<dbReference type="InterPro" id="IPR036729">
    <property type="entry name" value="TRADD_N_sf"/>
</dbReference>
<keyword evidence="9" id="KW-0675">Receptor</keyword>
<evidence type="ECO:0000313" key="9">
    <source>
        <dbReference type="RefSeq" id="XP_030914297.1"/>
    </source>
</evidence>
<dbReference type="GO" id="GO:0005634">
    <property type="term" value="C:nucleus"/>
    <property type="evidence" value="ECO:0007669"/>
    <property type="project" value="UniProtKB-SubCell"/>
</dbReference>
<dbReference type="RefSeq" id="XP_030914297.1">
    <property type="nucleotide sequence ID" value="XM_031058437.1"/>
</dbReference>
<organism evidence="8 9">
    <name type="scientific">Geospiza fortis</name>
    <name type="common">Medium ground-finch</name>
    <dbReference type="NCBI Taxonomy" id="48883"/>
    <lineage>
        <taxon>Eukaryota</taxon>
        <taxon>Metazoa</taxon>
        <taxon>Chordata</taxon>
        <taxon>Craniata</taxon>
        <taxon>Vertebrata</taxon>
        <taxon>Euteleostomi</taxon>
        <taxon>Archelosauria</taxon>
        <taxon>Archosauria</taxon>
        <taxon>Dinosauria</taxon>
        <taxon>Saurischia</taxon>
        <taxon>Theropoda</taxon>
        <taxon>Coelurosauria</taxon>
        <taxon>Aves</taxon>
        <taxon>Neognathae</taxon>
        <taxon>Neoaves</taxon>
        <taxon>Telluraves</taxon>
        <taxon>Australaves</taxon>
        <taxon>Passeriformes</taxon>
        <taxon>Thraupidae</taxon>
        <taxon>Geospiza</taxon>
    </lineage>
</organism>
<dbReference type="AlphaFoldDB" id="A0A8N5ENY7"/>
<dbReference type="GO" id="GO:0042802">
    <property type="term" value="F:identical protein binding"/>
    <property type="evidence" value="ECO:0007669"/>
    <property type="project" value="Ensembl"/>
</dbReference>
<evidence type="ECO:0000256" key="4">
    <source>
        <dbReference type="ARBA" id="ARBA00022703"/>
    </source>
</evidence>
<dbReference type="Proteomes" id="UP000504602">
    <property type="component" value="Unplaced"/>
</dbReference>
<dbReference type="SUPFAM" id="SSF55044">
    <property type="entry name" value="TRADD, N-terminal domain"/>
    <property type="match status" value="1"/>
</dbReference>
<dbReference type="GO" id="GO:0050729">
    <property type="term" value="P:positive regulation of inflammatory response"/>
    <property type="evidence" value="ECO:0007669"/>
    <property type="project" value="Ensembl"/>
</dbReference>
<dbReference type="GO" id="GO:0005068">
    <property type="term" value="F:transmembrane receptor protein tyrosine kinase adaptor activity"/>
    <property type="evidence" value="ECO:0007669"/>
    <property type="project" value="Ensembl"/>
</dbReference>
<sequence length="266" mass="30064">MAGSSPPWTGSAYLFLQSTCKTIALPSLYESSQKKPCVFKALKLALADSTGSVNGVDMLKVHCSHPHLIVQLRFCRQENCRRFLRSYREGALQKSLQSHLQLSLATTMVPLEVELKAGSEHLDKMLKDEDRCLECIYREKPDRLPDEEITELEECLKSLMLHQSTNNNVAGKDCSSLKSPSQPYPPQGSSLPTELTFIFQGQQFVEKSLADHLIPNSHDIQHQIWISHLQLWTAMPGILGSRTFSLQGIVFYRKSSLIYIFPHSFL</sequence>
<dbReference type="GO" id="GO:0038061">
    <property type="term" value="P:non-canonical NF-kappaB signal transduction"/>
    <property type="evidence" value="ECO:0007669"/>
    <property type="project" value="Ensembl"/>
</dbReference>
<name>A0A8N5ENY7_GEOFO</name>
<dbReference type="InterPro" id="IPR009095">
    <property type="entry name" value="TRADD_N"/>
</dbReference>
<reference evidence="9" key="1">
    <citation type="submission" date="2025-08" db="UniProtKB">
        <authorList>
            <consortium name="RefSeq"/>
        </authorList>
    </citation>
    <scope>IDENTIFICATION</scope>
</reference>
<keyword evidence="3" id="KW-0963">Cytoplasm</keyword>
<dbReference type="GO" id="GO:0002947">
    <property type="term" value="C:tumor necrosis factor receptor superfamily complex"/>
    <property type="evidence" value="ECO:0007669"/>
    <property type="project" value="Ensembl"/>
</dbReference>
<gene>
    <name evidence="9" type="primary">TRADD</name>
</gene>
<dbReference type="GO" id="GO:0036462">
    <property type="term" value="P:TRAIL-activated apoptotic signaling pathway"/>
    <property type="evidence" value="ECO:0007669"/>
    <property type="project" value="Ensembl"/>
</dbReference>
<proteinExistence type="predicted"/>
<dbReference type="CTD" id="8717"/>
<protein>
    <submittedName>
        <fullName evidence="9">Tumor necrosis factor receptor type 1-associated DEATH domain protein isoform X2</fullName>
    </submittedName>
</protein>
<evidence type="ECO:0000256" key="2">
    <source>
        <dbReference type="ARBA" id="ARBA00004245"/>
    </source>
</evidence>
<feature type="domain" description="TRADD N-terminal" evidence="7">
    <location>
        <begin position="48"/>
        <end position="158"/>
    </location>
</feature>
<dbReference type="Pfam" id="PF09034">
    <property type="entry name" value="TRADD_N"/>
    <property type="match status" value="1"/>
</dbReference>
<dbReference type="Gene3D" id="3.30.70.680">
    <property type="entry name" value="TRADD, N-terminal domain"/>
    <property type="match status" value="1"/>
</dbReference>
<keyword evidence="5" id="KW-0206">Cytoskeleton</keyword>
<dbReference type="GO" id="GO:0000209">
    <property type="term" value="P:protein polyubiquitination"/>
    <property type="evidence" value="ECO:0007669"/>
    <property type="project" value="Ensembl"/>
</dbReference>
<dbReference type="PANTHER" id="PTHR14913">
    <property type="entry name" value="TUMOR NECROSIS FACTOR RECEPTOR TYPE 1-ASSOCIATED DEATH DOMAIN PROTEIN"/>
    <property type="match status" value="1"/>
</dbReference>
<evidence type="ECO:0000259" key="7">
    <source>
        <dbReference type="Pfam" id="PF09034"/>
    </source>
</evidence>
<dbReference type="GeneID" id="102042632"/>
<dbReference type="GO" id="GO:0033209">
    <property type="term" value="P:tumor necrosis factor-mediated signaling pathway"/>
    <property type="evidence" value="ECO:0007669"/>
    <property type="project" value="Ensembl"/>
</dbReference>
<keyword evidence="4" id="KW-0053">Apoptosis</keyword>
<dbReference type="GO" id="GO:0043123">
    <property type="term" value="P:positive regulation of canonical NF-kappaB signal transduction"/>
    <property type="evidence" value="ECO:0007669"/>
    <property type="project" value="Ensembl"/>
</dbReference>
<evidence type="ECO:0000256" key="1">
    <source>
        <dbReference type="ARBA" id="ARBA00004123"/>
    </source>
</evidence>
<dbReference type="PANTHER" id="PTHR14913:SF0">
    <property type="entry name" value="TUMOR NECROSIS FACTOR RECEPTOR TYPE 1-ASSOCIATED DEATH DOMAIN PROTEIN"/>
    <property type="match status" value="1"/>
</dbReference>
<keyword evidence="8" id="KW-1185">Reference proteome</keyword>
<accession>A0A8N5ENY7</accession>
<dbReference type="GO" id="GO:0070513">
    <property type="term" value="F:death domain binding"/>
    <property type="evidence" value="ECO:0007669"/>
    <property type="project" value="Ensembl"/>
</dbReference>
<dbReference type="GO" id="GO:0030335">
    <property type="term" value="P:positive regulation of cell migration"/>
    <property type="evidence" value="ECO:0007669"/>
    <property type="project" value="Ensembl"/>
</dbReference>
<comment type="subcellular location">
    <subcellularLocation>
        <location evidence="2">Cytoplasm</location>
        <location evidence="2">Cytoskeleton</location>
    </subcellularLocation>
    <subcellularLocation>
        <location evidence="1">Nucleus</location>
    </subcellularLocation>
</comment>
<dbReference type="GO" id="GO:0007249">
    <property type="term" value="P:canonical NF-kappaB signal transduction"/>
    <property type="evidence" value="ECO:0007669"/>
    <property type="project" value="Ensembl"/>
</dbReference>
<evidence type="ECO:0000256" key="6">
    <source>
        <dbReference type="ARBA" id="ARBA00023242"/>
    </source>
</evidence>
<evidence type="ECO:0000313" key="8">
    <source>
        <dbReference type="Proteomes" id="UP000504602"/>
    </source>
</evidence>
<evidence type="ECO:0000256" key="5">
    <source>
        <dbReference type="ARBA" id="ARBA00023212"/>
    </source>
</evidence>
<dbReference type="GO" id="GO:0005737">
    <property type="term" value="C:cytoplasm"/>
    <property type="evidence" value="ECO:0007669"/>
    <property type="project" value="Ensembl"/>
</dbReference>
<dbReference type="GO" id="GO:0005886">
    <property type="term" value="C:plasma membrane"/>
    <property type="evidence" value="ECO:0007669"/>
    <property type="project" value="Ensembl"/>
</dbReference>
<evidence type="ECO:0000256" key="3">
    <source>
        <dbReference type="ARBA" id="ARBA00022490"/>
    </source>
</evidence>
<keyword evidence="6" id="KW-0539">Nucleus</keyword>
<dbReference type="GO" id="GO:0005856">
    <property type="term" value="C:cytoskeleton"/>
    <property type="evidence" value="ECO:0007669"/>
    <property type="project" value="UniProtKB-SubCell"/>
</dbReference>
<dbReference type="GO" id="GO:0043124">
    <property type="term" value="P:negative regulation of canonical NF-kappaB signal transduction"/>
    <property type="evidence" value="ECO:0007669"/>
    <property type="project" value="Ensembl"/>
</dbReference>